<keyword evidence="1" id="KW-0812">Transmembrane</keyword>
<dbReference type="EMBL" id="JAEAOA010000557">
    <property type="protein sequence ID" value="KAK3577275.1"/>
    <property type="molecule type" value="Genomic_DNA"/>
</dbReference>
<keyword evidence="1" id="KW-1133">Transmembrane helix</keyword>
<dbReference type="AlphaFoldDB" id="A0AAE0VHV2"/>
<proteinExistence type="predicted"/>
<name>A0AAE0VHV2_9BIVA</name>
<dbReference type="Proteomes" id="UP001195483">
    <property type="component" value="Unassembled WGS sequence"/>
</dbReference>
<reference evidence="2" key="3">
    <citation type="submission" date="2023-05" db="EMBL/GenBank/DDBJ databases">
        <authorList>
            <person name="Smith C.H."/>
        </authorList>
    </citation>
    <scope>NUCLEOTIDE SEQUENCE</scope>
    <source>
        <strain evidence="2">CHS0354</strain>
        <tissue evidence="2">Mantle</tissue>
    </source>
</reference>
<evidence type="ECO:0000256" key="1">
    <source>
        <dbReference type="SAM" id="Phobius"/>
    </source>
</evidence>
<evidence type="ECO:0000313" key="2">
    <source>
        <dbReference type="EMBL" id="KAK3577275.1"/>
    </source>
</evidence>
<reference evidence="2" key="2">
    <citation type="journal article" date="2021" name="Genome Biol. Evol.">
        <title>Developing a high-quality reference genome for a parasitic bivalve with doubly uniparental inheritance (Bivalvia: Unionida).</title>
        <authorList>
            <person name="Smith C.H."/>
        </authorList>
    </citation>
    <scope>NUCLEOTIDE SEQUENCE</scope>
    <source>
        <strain evidence="2">CHS0354</strain>
        <tissue evidence="2">Mantle</tissue>
    </source>
</reference>
<evidence type="ECO:0000313" key="3">
    <source>
        <dbReference type="Proteomes" id="UP001195483"/>
    </source>
</evidence>
<organism evidence="2 3">
    <name type="scientific">Potamilus streckersoni</name>
    <dbReference type="NCBI Taxonomy" id="2493646"/>
    <lineage>
        <taxon>Eukaryota</taxon>
        <taxon>Metazoa</taxon>
        <taxon>Spiralia</taxon>
        <taxon>Lophotrochozoa</taxon>
        <taxon>Mollusca</taxon>
        <taxon>Bivalvia</taxon>
        <taxon>Autobranchia</taxon>
        <taxon>Heteroconchia</taxon>
        <taxon>Palaeoheterodonta</taxon>
        <taxon>Unionida</taxon>
        <taxon>Unionoidea</taxon>
        <taxon>Unionidae</taxon>
        <taxon>Ambleminae</taxon>
        <taxon>Lampsilini</taxon>
        <taxon>Potamilus</taxon>
    </lineage>
</organism>
<accession>A0AAE0VHV2</accession>
<reference evidence="2" key="1">
    <citation type="journal article" date="2021" name="Genome Biol. Evol.">
        <title>A High-Quality Reference Genome for a Parasitic Bivalve with Doubly Uniparental Inheritance (Bivalvia: Unionida).</title>
        <authorList>
            <person name="Smith C.H."/>
        </authorList>
    </citation>
    <scope>NUCLEOTIDE SEQUENCE</scope>
    <source>
        <strain evidence="2">CHS0354</strain>
    </source>
</reference>
<keyword evidence="1" id="KW-0472">Membrane</keyword>
<keyword evidence="3" id="KW-1185">Reference proteome</keyword>
<protein>
    <submittedName>
        <fullName evidence="2">Uncharacterized protein</fullName>
    </submittedName>
</protein>
<gene>
    <name evidence="2" type="ORF">CHS0354_008367</name>
</gene>
<comment type="caution">
    <text evidence="2">The sequence shown here is derived from an EMBL/GenBank/DDBJ whole genome shotgun (WGS) entry which is preliminary data.</text>
</comment>
<sequence>MKIINGTPATKDHGKSRQLSGSDIYVIVLGSLMLIFCIIGFGTLLLRNCNKNEVKTGEIEGNCNKNEVKMREIEGNCNKNEVKTGEIEGNIEQEPVEMKDAVRLGTIKLNNENS</sequence>
<feature type="transmembrane region" description="Helical" evidence="1">
    <location>
        <begin position="24"/>
        <end position="46"/>
    </location>
</feature>